<gene>
    <name evidence="2" type="ORF">SLS62_000472</name>
</gene>
<keyword evidence="3" id="KW-1185">Reference proteome</keyword>
<evidence type="ECO:0000313" key="2">
    <source>
        <dbReference type="EMBL" id="KAK7757457.1"/>
    </source>
</evidence>
<comment type="caution">
    <text evidence="2">The sequence shown here is derived from an EMBL/GenBank/DDBJ whole genome shotgun (WGS) entry which is preliminary data.</text>
</comment>
<dbReference type="AlphaFoldDB" id="A0AAN9YWR0"/>
<reference evidence="2 3" key="1">
    <citation type="submission" date="2024-02" db="EMBL/GenBank/DDBJ databases">
        <title>De novo assembly and annotation of 12 fungi associated with fruit tree decline syndrome in Ontario, Canada.</title>
        <authorList>
            <person name="Sulman M."/>
            <person name="Ellouze W."/>
            <person name="Ilyukhin E."/>
        </authorList>
    </citation>
    <scope>NUCLEOTIDE SEQUENCE [LARGE SCALE GENOMIC DNA]</scope>
    <source>
        <strain evidence="2 3">M11/M66-122</strain>
    </source>
</reference>
<dbReference type="Pfam" id="PF20150">
    <property type="entry name" value="2EXR"/>
    <property type="match status" value="1"/>
</dbReference>
<accession>A0AAN9YWR0</accession>
<name>A0AAN9YWR0_9PEZI</name>
<protein>
    <recommendedName>
        <fullName evidence="1">2EXR domain-containing protein</fullName>
    </recommendedName>
</protein>
<proteinExistence type="predicted"/>
<dbReference type="EMBL" id="JAKJXP020000002">
    <property type="protein sequence ID" value="KAK7757457.1"/>
    <property type="molecule type" value="Genomic_DNA"/>
</dbReference>
<dbReference type="InterPro" id="IPR045518">
    <property type="entry name" value="2EXR"/>
</dbReference>
<sequence length="261" mass="29780">MSYFGRPKYSFPSFTLLPPELRQMIWDEALRKEASDRFVVITRAQVHGSAVAVAPVKHLISPFLSATRESRARAQVFYDVKVEMQAFETDEPVAFSELTWTLENEIGQFPPQREVQLTKEALRREPRSKGAIYISPKHDKFVAASCSPPAPDCDEMEAKIMLWGFGGYGHGQSRSTTQYIFAPLGVDTTAHIPTLTLAWKSTRDTELVFDYRWFTAGYFKRESEFGYFDLDKGIETGFLNRSVSPWGLRLRRLITFRSKGG</sequence>
<evidence type="ECO:0000313" key="3">
    <source>
        <dbReference type="Proteomes" id="UP001320420"/>
    </source>
</evidence>
<feature type="domain" description="2EXR" evidence="1">
    <location>
        <begin position="11"/>
        <end position="93"/>
    </location>
</feature>
<organism evidence="2 3">
    <name type="scientific">Diatrype stigma</name>
    <dbReference type="NCBI Taxonomy" id="117547"/>
    <lineage>
        <taxon>Eukaryota</taxon>
        <taxon>Fungi</taxon>
        <taxon>Dikarya</taxon>
        <taxon>Ascomycota</taxon>
        <taxon>Pezizomycotina</taxon>
        <taxon>Sordariomycetes</taxon>
        <taxon>Xylariomycetidae</taxon>
        <taxon>Xylariales</taxon>
        <taxon>Diatrypaceae</taxon>
        <taxon>Diatrype</taxon>
    </lineage>
</organism>
<evidence type="ECO:0000259" key="1">
    <source>
        <dbReference type="Pfam" id="PF20150"/>
    </source>
</evidence>
<dbReference type="Proteomes" id="UP001320420">
    <property type="component" value="Unassembled WGS sequence"/>
</dbReference>